<evidence type="ECO:0000313" key="5">
    <source>
        <dbReference type="Proteomes" id="UP000663828"/>
    </source>
</evidence>
<dbReference type="PANTHER" id="PTHR47977">
    <property type="entry name" value="RAS-RELATED PROTEIN RAB"/>
    <property type="match status" value="1"/>
</dbReference>
<dbReference type="EMBL" id="CAJNOR010002664">
    <property type="protein sequence ID" value="CAF1325246.1"/>
    <property type="molecule type" value="Genomic_DNA"/>
</dbReference>
<keyword evidence="2" id="KW-0342">GTP-binding</keyword>
<dbReference type="SMART" id="SM00175">
    <property type="entry name" value="RAB"/>
    <property type="match status" value="1"/>
</dbReference>
<organism evidence="4 5">
    <name type="scientific">Adineta ricciae</name>
    <name type="common">Rotifer</name>
    <dbReference type="NCBI Taxonomy" id="249248"/>
    <lineage>
        <taxon>Eukaryota</taxon>
        <taxon>Metazoa</taxon>
        <taxon>Spiralia</taxon>
        <taxon>Gnathifera</taxon>
        <taxon>Rotifera</taxon>
        <taxon>Eurotatoria</taxon>
        <taxon>Bdelloidea</taxon>
        <taxon>Adinetida</taxon>
        <taxon>Adinetidae</taxon>
        <taxon>Adineta</taxon>
    </lineage>
</organism>
<sequence length="241" mass="27366">MSLIFKRNRPYQILVIGDEGVGKSSFASANANSVLPRELASFMHFQQAIHTFEVNGKPIELAVWVPLTGRAYDRTRRASYENVHGIFIVYDESFNHLQSWLAEIQQWNGGNVQKVIIGMKNDLVNQRDVSFQEAKKYADSLNIPMFEVSAHEHDFIDMIFKTMISYIQPGTELNQCIRSVNSVVDERNMRDQGHQNAVEDEHAREKIGIDDVPPVVNIGDMDNGEMGRGILDLPTEDKKSN</sequence>
<keyword evidence="1" id="KW-0547">Nucleotide-binding</keyword>
<evidence type="ECO:0000256" key="1">
    <source>
        <dbReference type="ARBA" id="ARBA00022741"/>
    </source>
</evidence>
<dbReference type="Proteomes" id="UP000663828">
    <property type="component" value="Unassembled WGS sequence"/>
</dbReference>
<dbReference type="PRINTS" id="PR00449">
    <property type="entry name" value="RASTRNSFRMNG"/>
</dbReference>
<dbReference type="Gene3D" id="3.40.50.300">
    <property type="entry name" value="P-loop containing nucleotide triphosphate hydrolases"/>
    <property type="match status" value="1"/>
</dbReference>
<dbReference type="SUPFAM" id="SSF52540">
    <property type="entry name" value="P-loop containing nucleoside triphosphate hydrolases"/>
    <property type="match status" value="1"/>
</dbReference>
<accession>A0A815FU89</accession>
<dbReference type="GO" id="GO:0005525">
    <property type="term" value="F:GTP binding"/>
    <property type="evidence" value="ECO:0007669"/>
    <property type="project" value="UniProtKB-KW"/>
</dbReference>
<dbReference type="FunFam" id="3.40.50.300:FF:001447">
    <property type="entry name" value="Ras-related protein Rab-1B"/>
    <property type="match status" value="1"/>
</dbReference>
<evidence type="ECO:0000256" key="3">
    <source>
        <dbReference type="SAM" id="MobiDB-lite"/>
    </source>
</evidence>
<gene>
    <name evidence="4" type="ORF">XAT740_LOCUS30135</name>
</gene>
<comment type="caution">
    <text evidence="4">The sequence shown here is derived from an EMBL/GenBank/DDBJ whole genome shotgun (WGS) entry which is preliminary data.</text>
</comment>
<feature type="region of interest" description="Disordered" evidence="3">
    <location>
        <begin position="220"/>
        <end position="241"/>
    </location>
</feature>
<evidence type="ECO:0000256" key="2">
    <source>
        <dbReference type="ARBA" id="ARBA00023134"/>
    </source>
</evidence>
<dbReference type="CDD" id="cd00154">
    <property type="entry name" value="Rab"/>
    <property type="match status" value="1"/>
</dbReference>
<protein>
    <submittedName>
        <fullName evidence="4">Uncharacterized protein</fullName>
    </submittedName>
</protein>
<dbReference type="GO" id="GO:0003924">
    <property type="term" value="F:GTPase activity"/>
    <property type="evidence" value="ECO:0007669"/>
    <property type="project" value="InterPro"/>
</dbReference>
<dbReference type="AlphaFoldDB" id="A0A815FU89"/>
<keyword evidence="5" id="KW-1185">Reference proteome</keyword>
<name>A0A815FU89_ADIRI</name>
<dbReference type="SMART" id="SM00174">
    <property type="entry name" value="RHO"/>
    <property type="match status" value="1"/>
</dbReference>
<dbReference type="SMART" id="SM00173">
    <property type="entry name" value="RAS"/>
    <property type="match status" value="1"/>
</dbReference>
<dbReference type="Pfam" id="PF00071">
    <property type="entry name" value="Ras"/>
    <property type="match status" value="1"/>
</dbReference>
<dbReference type="InterPro" id="IPR050227">
    <property type="entry name" value="Rab"/>
</dbReference>
<reference evidence="4" key="1">
    <citation type="submission" date="2021-02" db="EMBL/GenBank/DDBJ databases">
        <authorList>
            <person name="Nowell W R."/>
        </authorList>
    </citation>
    <scope>NUCLEOTIDE SEQUENCE</scope>
</reference>
<dbReference type="InterPro" id="IPR001806">
    <property type="entry name" value="Small_GTPase"/>
</dbReference>
<evidence type="ECO:0000313" key="4">
    <source>
        <dbReference type="EMBL" id="CAF1325246.1"/>
    </source>
</evidence>
<dbReference type="InterPro" id="IPR027417">
    <property type="entry name" value="P-loop_NTPase"/>
</dbReference>
<dbReference type="PROSITE" id="PS51419">
    <property type="entry name" value="RAB"/>
    <property type="match status" value="1"/>
</dbReference>
<proteinExistence type="predicted"/>